<dbReference type="SMART" id="SM00382">
    <property type="entry name" value="AAA"/>
    <property type="match status" value="1"/>
</dbReference>
<name>A0A1Z4BSC5_9FLAO</name>
<comment type="similarity">
    <text evidence="1">Belongs to the helicase family. DnaB subfamily.</text>
</comment>
<dbReference type="EC" id="5.6.2.3" evidence="10"/>
<dbReference type="GO" id="GO:0006269">
    <property type="term" value="P:DNA replication, synthesis of primer"/>
    <property type="evidence" value="ECO:0007669"/>
    <property type="project" value="UniProtKB-KW"/>
</dbReference>
<protein>
    <recommendedName>
        <fullName evidence="10">DNA 5'-3' helicase</fullName>
        <ecNumber evidence="10">5.6.2.3</ecNumber>
    </recommendedName>
</protein>
<dbReference type="EMBL" id="CP022022">
    <property type="protein sequence ID" value="ASF44211.1"/>
    <property type="molecule type" value="Genomic_DNA"/>
</dbReference>
<accession>A0A1Z4BSC5</accession>
<proteinExistence type="inferred from homology"/>
<dbReference type="InterPro" id="IPR003593">
    <property type="entry name" value="AAA+_ATPase"/>
</dbReference>
<evidence type="ECO:0000313" key="13">
    <source>
        <dbReference type="EMBL" id="ASF44211.1"/>
    </source>
</evidence>
<dbReference type="InterPro" id="IPR036185">
    <property type="entry name" value="DNA_heli_DnaB-like_N_sf"/>
</dbReference>
<keyword evidence="2" id="KW-0639">Primosome</keyword>
<dbReference type="AlphaFoldDB" id="A0A1Z4BSC5"/>
<evidence type="ECO:0000256" key="10">
    <source>
        <dbReference type="ARBA" id="ARBA00044969"/>
    </source>
</evidence>
<keyword evidence="14" id="KW-1185">Reference proteome</keyword>
<evidence type="ECO:0000256" key="3">
    <source>
        <dbReference type="ARBA" id="ARBA00022705"/>
    </source>
</evidence>
<keyword evidence="8" id="KW-0238">DNA-binding</keyword>
<dbReference type="KEGG" id="capn:CBG49_14530"/>
<dbReference type="Proteomes" id="UP000197007">
    <property type="component" value="Chromosome"/>
</dbReference>
<comment type="catalytic activity">
    <reaction evidence="11">
        <text>ATP + H2O = ADP + phosphate + H(+)</text>
        <dbReference type="Rhea" id="RHEA:13065"/>
        <dbReference type="ChEBI" id="CHEBI:15377"/>
        <dbReference type="ChEBI" id="CHEBI:15378"/>
        <dbReference type="ChEBI" id="CHEBI:30616"/>
        <dbReference type="ChEBI" id="CHEBI:43474"/>
        <dbReference type="ChEBI" id="CHEBI:456216"/>
        <dbReference type="EC" id="5.6.2.3"/>
    </reaction>
</comment>
<dbReference type="PROSITE" id="PS51199">
    <property type="entry name" value="SF4_HELICASE"/>
    <property type="match status" value="1"/>
</dbReference>
<dbReference type="PANTHER" id="PTHR30153">
    <property type="entry name" value="REPLICATIVE DNA HELICASE DNAB"/>
    <property type="match status" value="1"/>
</dbReference>
<evidence type="ECO:0000256" key="2">
    <source>
        <dbReference type="ARBA" id="ARBA00022515"/>
    </source>
</evidence>
<dbReference type="PANTHER" id="PTHR30153:SF2">
    <property type="entry name" value="REPLICATIVE DNA HELICASE"/>
    <property type="match status" value="1"/>
</dbReference>
<dbReference type="GO" id="GO:0003677">
    <property type="term" value="F:DNA binding"/>
    <property type="evidence" value="ECO:0007669"/>
    <property type="project" value="UniProtKB-KW"/>
</dbReference>
<evidence type="ECO:0000256" key="7">
    <source>
        <dbReference type="ARBA" id="ARBA00022840"/>
    </source>
</evidence>
<dbReference type="Gene3D" id="3.40.50.300">
    <property type="entry name" value="P-loop containing nucleotide triphosphate hydrolases"/>
    <property type="match status" value="1"/>
</dbReference>
<dbReference type="RefSeq" id="WP_088595049.1">
    <property type="nucleotide sequence ID" value="NZ_CP022022.1"/>
</dbReference>
<dbReference type="GO" id="GO:0043139">
    <property type="term" value="F:5'-3' DNA helicase activity"/>
    <property type="evidence" value="ECO:0007669"/>
    <property type="project" value="UniProtKB-EC"/>
</dbReference>
<dbReference type="CDD" id="cd00984">
    <property type="entry name" value="DnaB_C"/>
    <property type="match status" value="1"/>
</dbReference>
<keyword evidence="7" id="KW-0067">ATP-binding</keyword>
<feature type="domain" description="SF4 helicase" evidence="12">
    <location>
        <begin position="170"/>
        <end position="444"/>
    </location>
</feature>
<dbReference type="GO" id="GO:0016787">
    <property type="term" value="F:hydrolase activity"/>
    <property type="evidence" value="ECO:0007669"/>
    <property type="project" value="UniProtKB-KW"/>
</dbReference>
<evidence type="ECO:0000256" key="9">
    <source>
        <dbReference type="ARBA" id="ARBA00023235"/>
    </source>
</evidence>
<dbReference type="InterPro" id="IPR016136">
    <property type="entry name" value="DNA_helicase_N/primase_C"/>
</dbReference>
<keyword evidence="6 13" id="KW-0347">Helicase</keyword>
<evidence type="ECO:0000313" key="14">
    <source>
        <dbReference type="Proteomes" id="UP000197007"/>
    </source>
</evidence>
<keyword evidence="9" id="KW-0413">Isomerase</keyword>
<organism evidence="13 14">
    <name type="scientific">Capnocytophaga endodontalis</name>
    <dbReference type="NCBI Taxonomy" id="2708117"/>
    <lineage>
        <taxon>Bacteria</taxon>
        <taxon>Pseudomonadati</taxon>
        <taxon>Bacteroidota</taxon>
        <taxon>Flavobacteriia</taxon>
        <taxon>Flavobacteriales</taxon>
        <taxon>Flavobacteriaceae</taxon>
        <taxon>Capnocytophaga</taxon>
    </lineage>
</organism>
<evidence type="ECO:0000256" key="8">
    <source>
        <dbReference type="ARBA" id="ARBA00023125"/>
    </source>
</evidence>
<keyword evidence="5" id="KW-0378">Hydrolase</keyword>
<evidence type="ECO:0000256" key="11">
    <source>
        <dbReference type="ARBA" id="ARBA00048954"/>
    </source>
</evidence>
<dbReference type="GO" id="GO:0005829">
    <property type="term" value="C:cytosol"/>
    <property type="evidence" value="ECO:0007669"/>
    <property type="project" value="TreeGrafter"/>
</dbReference>
<dbReference type="InterPro" id="IPR027417">
    <property type="entry name" value="P-loop_NTPase"/>
</dbReference>
<keyword evidence="3" id="KW-0235">DNA replication</keyword>
<dbReference type="InterPro" id="IPR007694">
    <property type="entry name" value="DNA_helicase_DnaB-like_C"/>
</dbReference>
<dbReference type="Gene3D" id="1.10.860.10">
    <property type="entry name" value="DNAb Helicase, Chain A"/>
    <property type="match status" value="1"/>
</dbReference>
<dbReference type="InterPro" id="IPR007693">
    <property type="entry name" value="DNA_helicase_DnaB-like_N"/>
</dbReference>
<dbReference type="SUPFAM" id="SSF52540">
    <property type="entry name" value="P-loop containing nucleoside triphosphate hydrolases"/>
    <property type="match status" value="1"/>
</dbReference>
<evidence type="ECO:0000256" key="4">
    <source>
        <dbReference type="ARBA" id="ARBA00022741"/>
    </source>
</evidence>
<sequence>MNENIDIDIEKYVLGNLVSESQLIAQYYNMLSVYLFSASQHQTIYETIAQVWKKYGSVDLVLLGKEFEKKKLNSYTAYCIDLANFAISSANIEYHIMLLVQASVKRDFINKFSLLLSMAQKKENDIFDIRDKAFECFNNLFIDKFIENNRQTREFPELVEAVQKNFESIHQGKLTGLQSSLTIINKVFGGWQKSNLTIVAGRPGMGKTTFLVQQIVDMVAQGYSVGVFSLEMSAEQIASKIITNYTDIPNSSILRKGLKDEEVYRYISLKDNLTQMKIHIDDTSSISIENLKIKAKSMALRYHINILFVDYLQLITYPKAGNREQEISFISRSLKGLAKELNIPVIALSQLSRNVEQRADKRPFLSDLRDSGAIEQDADEVVFLYRPEYYGIDHWDKEYNNESTKNEVEIIISKNRHGGILSERCVVSMATSKFRDLKKEISLM</sequence>
<keyword evidence="4" id="KW-0547">Nucleotide-binding</keyword>
<dbReference type="SUPFAM" id="SSF48024">
    <property type="entry name" value="N-terminal domain of DnaB helicase"/>
    <property type="match status" value="1"/>
</dbReference>
<dbReference type="GO" id="GO:0005524">
    <property type="term" value="F:ATP binding"/>
    <property type="evidence" value="ECO:0007669"/>
    <property type="project" value="UniProtKB-KW"/>
</dbReference>
<dbReference type="GO" id="GO:1990077">
    <property type="term" value="C:primosome complex"/>
    <property type="evidence" value="ECO:0007669"/>
    <property type="project" value="UniProtKB-KW"/>
</dbReference>
<evidence type="ECO:0000256" key="1">
    <source>
        <dbReference type="ARBA" id="ARBA00008428"/>
    </source>
</evidence>
<gene>
    <name evidence="13" type="ORF">CBG49_14530</name>
</gene>
<reference evidence="14" key="1">
    <citation type="submission" date="2017-06" db="EMBL/GenBank/DDBJ databases">
        <title>Complete genome sequence of Capnocytophaga sp. KCOM 1579 (=ChDC OS43) isolated from a human refractory periapical abscess lesion.</title>
        <authorList>
            <person name="Kook J.-K."/>
            <person name="Park S.-N."/>
            <person name="Lim Y.K."/>
            <person name="Roh H."/>
        </authorList>
    </citation>
    <scope>NUCLEOTIDE SEQUENCE [LARGE SCALE GENOMIC DNA]</scope>
    <source>
        <strain evidence="14">ChDC OS43</strain>
    </source>
</reference>
<evidence type="ECO:0000259" key="12">
    <source>
        <dbReference type="PROSITE" id="PS51199"/>
    </source>
</evidence>
<dbReference type="Pfam" id="PF03796">
    <property type="entry name" value="DnaB_C"/>
    <property type="match status" value="1"/>
</dbReference>
<evidence type="ECO:0000256" key="6">
    <source>
        <dbReference type="ARBA" id="ARBA00022806"/>
    </source>
</evidence>
<dbReference type="Pfam" id="PF00772">
    <property type="entry name" value="DnaB"/>
    <property type="match status" value="1"/>
</dbReference>
<evidence type="ECO:0000256" key="5">
    <source>
        <dbReference type="ARBA" id="ARBA00022801"/>
    </source>
</evidence>